<dbReference type="Gene3D" id="2.60.320.10">
    <property type="entry name" value="N-utilization substance G protein NusG, insert domain"/>
    <property type="match status" value="1"/>
</dbReference>
<reference evidence="2 3" key="1">
    <citation type="submission" date="2019-03" db="EMBL/GenBank/DDBJ databases">
        <title>Subsurface microbial communities from deep shales in Ohio and West Virginia, USA.</title>
        <authorList>
            <person name="Wrighton K."/>
        </authorList>
    </citation>
    <scope>NUCLEOTIDE SEQUENCE [LARGE SCALE GENOMIC DNA]</scope>
    <source>
        <strain evidence="2 3">MA284_T2</strain>
    </source>
</reference>
<feature type="transmembrane region" description="Helical" evidence="1">
    <location>
        <begin position="12"/>
        <end position="33"/>
    </location>
</feature>
<dbReference type="Proteomes" id="UP000295064">
    <property type="component" value="Unassembled WGS sequence"/>
</dbReference>
<protein>
    <submittedName>
        <fullName evidence="2">Uncharacterized protein</fullName>
    </submittedName>
</protein>
<dbReference type="OrthoDB" id="47603at2"/>
<dbReference type="EMBL" id="SNWX01000023">
    <property type="protein sequence ID" value="TDO83468.1"/>
    <property type="molecule type" value="Genomic_DNA"/>
</dbReference>
<name>A0A4R6LHL1_9FIRM</name>
<evidence type="ECO:0000313" key="3">
    <source>
        <dbReference type="Proteomes" id="UP000295064"/>
    </source>
</evidence>
<evidence type="ECO:0000256" key="1">
    <source>
        <dbReference type="SAM" id="Phobius"/>
    </source>
</evidence>
<keyword evidence="1" id="KW-0472">Membrane</keyword>
<organism evidence="2 3">
    <name type="scientific">Halanaerobium saccharolyticum</name>
    <dbReference type="NCBI Taxonomy" id="43595"/>
    <lineage>
        <taxon>Bacteria</taxon>
        <taxon>Bacillati</taxon>
        <taxon>Bacillota</taxon>
        <taxon>Clostridia</taxon>
        <taxon>Halanaerobiales</taxon>
        <taxon>Halanaerobiaceae</taxon>
        <taxon>Halanaerobium</taxon>
    </lineage>
</organism>
<keyword evidence="1" id="KW-1133">Transmembrane helix</keyword>
<dbReference type="AlphaFoldDB" id="A0A4R6LHL1"/>
<dbReference type="Pfam" id="PF07009">
    <property type="entry name" value="NusG_II"/>
    <property type="match status" value="1"/>
</dbReference>
<keyword evidence="1" id="KW-0812">Transmembrane</keyword>
<gene>
    <name evidence="2" type="ORF">DFR79_1237</name>
</gene>
<accession>A0A4R6LHL1</accession>
<dbReference type="CDD" id="cd09846">
    <property type="entry name" value="DUF1312"/>
    <property type="match status" value="1"/>
</dbReference>
<sequence>MKIRDILTFYDKILIVFVIIVSLVLLLIPFYYFGTSAEDEELILKVQQGDQIVKTVAVANSYQEPIIFKIKGPIGIHTIEVNQGRVRVMEAPAADPLKICEKTGWISREGPIIVCVPNSLSLWLESTNSDIDGMSW</sequence>
<evidence type="ECO:0000313" key="2">
    <source>
        <dbReference type="EMBL" id="TDO83468.1"/>
    </source>
</evidence>
<proteinExistence type="predicted"/>
<dbReference type="RefSeq" id="WP_133515711.1">
    <property type="nucleotide sequence ID" value="NZ_SNWX01000023.1"/>
</dbReference>
<comment type="caution">
    <text evidence="2">The sequence shown here is derived from an EMBL/GenBank/DDBJ whole genome shotgun (WGS) entry which is preliminary data.</text>
</comment>
<dbReference type="InterPro" id="IPR038690">
    <property type="entry name" value="NusG_2_sf"/>
</dbReference>